<dbReference type="InterPro" id="IPR050194">
    <property type="entry name" value="Glycosyltransferase_grp1"/>
</dbReference>
<organism evidence="3 4">
    <name type="scientific">Candidatus Uhrbacteria bacterium CG_4_9_14_3_um_filter_50_9</name>
    <dbReference type="NCBI Taxonomy" id="1975035"/>
    <lineage>
        <taxon>Bacteria</taxon>
        <taxon>Candidatus Uhriibacteriota</taxon>
    </lineage>
</organism>
<dbReference type="Proteomes" id="UP000229385">
    <property type="component" value="Unassembled WGS sequence"/>
</dbReference>
<dbReference type="PANTHER" id="PTHR45947">
    <property type="entry name" value="SULFOQUINOVOSYL TRANSFERASE SQD2"/>
    <property type="match status" value="1"/>
</dbReference>
<accession>A0A2M7XDT4</accession>
<comment type="caution">
    <text evidence="3">The sequence shown here is derived from an EMBL/GenBank/DDBJ whole genome shotgun (WGS) entry which is preliminary data.</text>
</comment>
<dbReference type="InterPro" id="IPR028098">
    <property type="entry name" value="Glyco_trans_4-like_N"/>
</dbReference>
<feature type="domain" description="Glycosyltransferase subfamily 4-like N-terminal" evidence="2">
    <location>
        <begin position="19"/>
        <end position="168"/>
    </location>
</feature>
<gene>
    <name evidence="3" type="ORF">CO174_01020</name>
</gene>
<dbReference type="PANTHER" id="PTHR45947:SF14">
    <property type="entry name" value="SLL1723 PROTEIN"/>
    <property type="match status" value="1"/>
</dbReference>
<dbReference type="EMBL" id="PFWU01000012">
    <property type="protein sequence ID" value="PJA46033.1"/>
    <property type="molecule type" value="Genomic_DNA"/>
</dbReference>
<proteinExistence type="predicted"/>
<sequence length="359" mass="40394">MDSKRDLLLLTPDFPPNRGGVARYLSALATYLKERIVVVAEEHPEWQQTDPLAPYPVYRTPLLYKHWWPKWMKTTRYLKQVRAQYNIVLVSHVLPYGTAAMAANIPYIIFTHGLDIRLAKRNAHKRKVAERVLKKARLVVANSEALAQEILQDFNVQSLVIHPCLDVQELQVKKASPRLELLTVSRLVERKGHSFVLNTLAALRHGGALQDFTYHIVGTGPMKMTLESMTHELGLDGHVQFHGGVSDDELQRFYAQADIFVMPVTDDPIDKEGFGYVFLEAAAHATPSITSRIPGVDEAVIDGETGLLIDAGDQKQLAHAITQLATDEDYRAALGQRAYARVKSTFDCKQQFSKLDPYL</sequence>
<evidence type="ECO:0000259" key="2">
    <source>
        <dbReference type="Pfam" id="PF13439"/>
    </source>
</evidence>
<evidence type="ECO:0000313" key="3">
    <source>
        <dbReference type="EMBL" id="PJA46033.1"/>
    </source>
</evidence>
<dbReference type="GO" id="GO:0016757">
    <property type="term" value="F:glycosyltransferase activity"/>
    <property type="evidence" value="ECO:0007669"/>
    <property type="project" value="InterPro"/>
</dbReference>
<dbReference type="AlphaFoldDB" id="A0A2M7XDT4"/>
<dbReference type="Pfam" id="PF13439">
    <property type="entry name" value="Glyco_transf_4"/>
    <property type="match status" value="1"/>
</dbReference>
<dbReference type="SUPFAM" id="SSF53756">
    <property type="entry name" value="UDP-Glycosyltransferase/glycogen phosphorylase"/>
    <property type="match status" value="1"/>
</dbReference>
<dbReference type="Gene3D" id="3.40.50.2000">
    <property type="entry name" value="Glycogen Phosphorylase B"/>
    <property type="match status" value="2"/>
</dbReference>
<dbReference type="CDD" id="cd03801">
    <property type="entry name" value="GT4_PimA-like"/>
    <property type="match status" value="1"/>
</dbReference>
<dbReference type="Pfam" id="PF00534">
    <property type="entry name" value="Glycos_transf_1"/>
    <property type="match status" value="1"/>
</dbReference>
<evidence type="ECO:0000259" key="1">
    <source>
        <dbReference type="Pfam" id="PF00534"/>
    </source>
</evidence>
<evidence type="ECO:0008006" key="5">
    <source>
        <dbReference type="Google" id="ProtNLM"/>
    </source>
</evidence>
<dbReference type="InterPro" id="IPR001296">
    <property type="entry name" value="Glyco_trans_1"/>
</dbReference>
<reference evidence="4" key="1">
    <citation type="submission" date="2017-09" db="EMBL/GenBank/DDBJ databases">
        <title>Depth-based differentiation of microbial function through sediment-hosted aquifers and enrichment of novel symbionts in the deep terrestrial subsurface.</title>
        <authorList>
            <person name="Probst A.J."/>
            <person name="Ladd B."/>
            <person name="Jarett J.K."/>
            <person name="Geller-Mcgrath D.E."/>
            <person name="Sieber C.M.K."/>
            <person name="Emerson J.B."/>
            <person name="Anantharaman K."/>
            <person name="Thomas B.C."/>
            <person name="Malmstrom R."/>
            <person name="Stieglmeier M."/>
            <person name="Klingl A."/>
            <person name="Woyke T."/>
            <person name="Ryan C.M."/>
            <person name="Banfield J.F."/>
        </authorList>
    </citation>
    <scope>NUCLEOTIDE SEQUENCE [LARGE SCALE GENOMIC DNA]</scope>
</reference>
<feature type="domain" description="Glycosyl transferase family 1" evidence="1">
    <location>
        <begin position="174"/>
        <end position="340"/>
    </location>
</feature>
<protein>
    <recommendedName>
        <fullName evidence="5">Glycosyltransferase family 4 protein</fullName>
    </recommendedName>
</protein>
<name>A0A2M7XDT4_9BACT</name>
<evidence type="ECO:0000313" key="4">
    <source>
        <dbReference type="Proteomes" id="UP000229385"/>
    </source>
</evidence>